<dbReference type="Proteomes" id="UP000184130">
    <property type="component" value="Unassembled WGS sequence"/>
</dbReference>
<evidence type="ECO:0000256" key="1">
    <source>
        <dbReference type="SAM" id="SignalP"/>
    </source>
</evidence>
<dbReference type="EMBL" id="FRBD01000002">
    <property type="protein sequence ID" value="SHK37597.1"/>
    <property type="molecule type" value="Genomic_DNA"/>
</dbReference>
<dbReference type="Gene3D" id="3.20.20.80">
    <property type="entry name" value="Glycosidases"/>
    <property type="match status" value="1"/>
</dbReference>
<evidence type="ECO:0000313" key="3">
    <source>
        <dbReference type="Proteomes" id="UP000184130"/>
    </source>
</evidence>
<feature type="signal peptide" evidence="1">
    <location>
        <begin position="1"/>
        <end position="25"/>
    </location>
</feature>
<dbReference type="CDD" id="cd11576">
    <property type="entry name" value="GH99_GH71_like_2"/>
    <property type="match status" value="1"/>
</dbReference>
<sequence>MKCKVKLCGMLVVEAFIGLSIMACSGGGNDDYIPPAVIPAPPSNPGTTEPVAEYNSLGDGFKAHQEGEPYETYVGLVMCGYQGWFGTPGDKSPLTTVYPNEGWYHYRENEQFRPGVLRNSIDFWPDMSEYENKYVVGDGDLTGYSSPFVMPDGTHATVFSSYDRQTVMTHFKWMKQYNIDGAFMQRFVGEIMDSRHKDHFDVVLDNAMNASNEYQRAIAVMYDMSGITTDAKMRIMINDAQELMNKYKLNDRSKQKYYLYENGKPMLALWGAGFNDDNHPKPSFLKTYVDELKAQGWSIMLGCPGYWRQGGNDCVGGSEHTELIKLIKQCDAFIPWYVGRYGHDNFTNNDWQTRIKQDIATAKTYSSDGHRVVYAEHIFPGGSDRNMHPNNGKDSPDHTNTGFRFGGKFFWNQFYYDIKNGTQAIYVGMFDEMDEGTAIFKQLNVSKVPSNIASEDYYVNYSSNGSYSVSTSQRTGSSIQWSELASSLNICFQGIDDDKPTDYYLWLTGEGRKMLNGQIKMTKEIPTR</sequence>
<feature type="chain" id="PRO_5012387122" description="Xylosidase" evidence="1">
    <location>
        <begin position="26"/>
        <end position="528"/>
    </location>
</feature>
<protein>
    <recommendedName>
        <fullName evidence="4">Xylosidase</fullName>
    </recommendedName>
</protein>
<evidence type="ECO:0008006" key="4">
    <source>
        <dbReference type="Google" id="ProtNLM"/>
    </source>
</evidence>
<proteinExistence type="predicted"/>
<keyword evidence="1" id="KW-0732">Signal</keyword>
<gene>
    <name evidence="2" type="ORF">SAMN05216463_102184</name>
</gene>
<reference evidence="2 3" key="1">
    <citation type="submission" date="2016-11" db="EMBL/GenBank/DDBJ databases">
        <authorList>
            <person name="Jaros S."/>
            <person name="Januszkiewicz K."/>
            <person name="Wedrychowicz H."/>
        </authorList>
    </citation>
    <scope>NUCLEOTIDE SEQUENCE [LARGE SCALE GENOMIC DNA]</scope>
    <source>
        <strain evidence="2 3">KHT3</strain>
    </source>
</reference>
<evidence type="ECO:0000313" key="2">
    <source>
        <dbReference type="EMBL" id="SHK37597.1"/>
    </source>
</evidence>
<dbReference type="AlphaFoldDB" id="A0A1M6RZ64"/>
<accession>A0A1M6RZ64</accession>
<name>A0A1M6RZ64_XYLRU</name>
<dbReference type="RefSeq" id="WP_073204560.1">
    <property type="nucleotide sequence ID" value="NZ_FRBD01000002.1"/>
</dbReference>
<organism evidence="2 3">
    <name type="scientific">Xylanibacter ruminicola</name>
    <name type="common">Prevotella ruminicola</name>
    <dbReference type="NCBI Taxonomy" id="839"/>
    <lineage>
        <taxon>Bacteria</taxon>
        <taxon>Pseudomonadati</taxon>
        <taxon>Bacteroidota</taxon>
        <taxon>Bacteroidia</taxon>
        <taxon>Bacteroidales</taxon>
        <taxon>Prevotellaceae</taxon>
        <taxon>Xylanibacter</taxon>
    </lineage>
</organism>